<dbReference type="RefSeq" id="WP_306887790.1">
    <property type="nucleotide sequence ID" value="NZ_JAUSUL010000010.1"/>
</dbReference>
<sequence>MLPSLNSMVSRLRVKHFRLLVALDDHGSILKAAEQVALSQPGATKALQEIESALGEPLFVRTNRGLEPNEVGHCVIRYARLIYTDLAHLREEMSGILNGHGGRLAVGTIMGAVPITTEILSRLLGKQPSLSVQIIEGTSEGLLRMLDDGRLDVALCRTSVSHRREAYEAINVRQEQLAVVANVDHPDASANSLELGDLADRPWIVCATNMPMRRYLEREFYDAGIEFPLNVVEATSAFAVVSMIQRNRSTVALLSTDAAEFFARFGMITILPIRLETPSEPYFLVTHRDRTLPPSAQLFIDEFLEATDRLDDVSGMASSPFDLAPELPTEPLEAEPDTVR</sequence>
<dbReference type="GO" id="GO:0005829">
    <property type="term" value="C:cytosol"/>
    <property type="evidence" value="ECO:0007669"/>
    <property type="project" value="TreeGrafter"/>
</dbReference>
<evidence type="ECO:0000313" key="7">
    <source>
        <dbReference type="EMBL" id="MDQ0317860.1"/>
    </source>
</evidence>
<evidence type="ECO:0000256" key="1">
    <source>
        <dbReference type="ARBA" id="ARBA00009437"/>
    </source>
</evidence>
<dbReference type="EMBL" id="JAUSUL010000010">
    <property type="protein sequence ID" value="MDQ0317860.1"/>
    <property type="molecule type" value="Genomic_DNA"/>
</dbReference>
<keyword evidence="3 7" id="KW-0238">DNA-binding</keyword>
<dbReference type="PANTHER" id="PTHR30419:SF8">
    <property type="entry name" value="NITROGEN ASSIMILATION TRANSCRIPTIONAL ACTIVATOR-RELATED"/>
    <property type="match status" value="1"/>
</dbReference>
<dbReference type="InterPro" id="IPR050950">
    <property type="entry name" value="HTH-type_LysR_regulators"/>
</dbReference>
<dbReference type="Pfam" id="PF00126">
    <property type="entry name" value="HTH_1"/>
    <property type="match status" value="1"/>
</dbReference>
<evidence type="ECO:0000256" key="2">
    <source>
        <dbReference type="ARBA" id="ARBA00023015"/>
    </source>
</evidence>
<dbReference type="PRINTS" id="PR00039">
    <property type="entry name" value="HTHLYSR"/>
</dbReference>
<reference evidence="7" key="1">
    <citation type="submission" date="2023-07" db="EMBL/GenBank/DDBJ databases">
        <title>Genomic Encyclopedia of Type Strains, Phase IV (KMG-IV): sequencing the most valuable type-strain genomes for metagenomic binning, comparative biology and taxonomic classification.</title>
        <authorList>
            <person name="Goeker M."/>
        </authorList>
    </citation>
    <scope>NUCLEOTIDE SEQUENCE</scope>
    <source>
        <strain evidence="7">DSM 21202</strain>
    </source>
</reference>
<keyword evidence="8" id="KW-1185">Reference proteome</keyword>
<comment type="similarity">
    <text evidence="1">Belongs to the LysR transcriptional regulatory family.</text>
</comment>
<feature type="compositionally biased region" description="Low complexity" evidence="5">
    <location>
        <begin position="322"/>
        <end position="331"/>
    </location>
</feature>
<dbReference type="SUPFAM" id="SSF46785">
    <property type="entry name" value="Winged helix' DNA-binding domain"/>
    <property type="match status" value="1"/>
</dbReference>
<dbReference type="SUPFAM" id="SSF53850">
    <property type="entry name" value="Periplasmic binding protein-like II"/>
    <property type="match status" value="1"/>
</dbReference>
<dbReference type="Pfam" id="PF03466">
    <property type="entry name" value="LysR_substrate"/>
    <property type="match status" value="1"/>
</dbReference>
<proteinExistence type="inferred from homology"/>
<dbReference type="AlphaFoldDB" id="A0AAE3VU25"/>
<name>A0AAE3VU25_9HYPH</name>
<keyword evidence="2" id="KW-0805">Transcription regulation</keyword>
<dbReference type="Proteomes" id="UP001229244">
    <property type="component" value="Unassembled WGS sequence"/>
</dbReference>
<dbReference type="InterPro" id="IPR036390">
    <property type="entry name" value="WH_DNA-bd_sf"/>
</dbReference>
<dbReference type="InterPro" id="IPR005119">
    <property type="entry name" value="LysR_subst-bd"/>
</dbReference>
<evidence type="ECO:0000259" key="6">
    <source>
        <dbReference type="PROSITE" id="PS50931"/>
    </source>
</evidence>
<gene>
    <name evidence="7" type="ORF">J2S73_004348</name>
</gene>
<evidence type="ECO:0000256" key="5">
    <source>
        <dbReference type="SAM" id="MobiDB-lite"/>
    </source>
</evidence>
<dbReference type="InterPro" id="IPR000847">
    <property type="entry name" value="LysR_HTH_N"/>
</dbReference>
<dbReference type="PANTHER" id="PTHR30419">
    <property type="entry name" value="HTH-TYPE TRANSCRIPTIONAL REGULATOR YBHD"/>
    <property type="match status" value="1"/>
</dbReference>
<organism evidence="7 8">
    <name type="scientific">Amorphus orientalis</name>
    <dbReference type="NCBI Taxonomy" id="649198"/>
    <lineage>
        <taxon>Bacteria</taxon>
        <taxon>Pseudomonadati</taxon>
        <taxon>Pseudomonadota</taxon>
        <taxon>Alphaproteobacteria</taxon>
        <taxon>Hyphomicrobiales</taxon>
        <taxon>Amorphaceae</taxon>
        <taxon>Amorphus</taxon>
    </lineage>
</organism>
<comment type="caution">
    <text evidence="7">The sequence shown here is derived from an EMBL/GenBank/DDBJ whole genome shotgun (WGS) entry which is preliminary data.</text>
</comment>
<feature type="region of interest" description="Disordered" evidence="5">
    <location>
        <begin position="318"/>
        <end position="340"/>
    </location>
</feature>
<protein>
    <submittedName>
        <fullName evidence="7">DNA-binding transcriptional LysR family regulator</fullName>
    </submittedName>
</protein>
<evidence type="ECO:0000256" key="4">
    <source>
        <dbReference type="ARBA" id="ARBA00023163"/>
    </source>
</evidence>
<accession>A0AAE3VU25</accession>
<keyword evidence="4" id="KW-0804">Transcription</keyword>
<dbReference type="Gene3D" id="1.10.10.10">
    <property type="entry name" value="Winged helix-like DNA-binding domain superfamily/Winged helix DNA-binding domain"/>
    <property type="match status" value="1"/>
</dbReference>
<evidence type="ECO:0000313" key="8">
    <source>
        <dbReference type="Proteomes" id="UP001229244"/>
    </source>
</evidence>
<dbReference type="InterPro" id="IPR036388">
    <property type="entry name" value="WH-like_DNA-bd_sf"/>
</dbReference>
<dbReference type="PROSITE" id="PS50931">
    <property type="entry name" value="HTH_LYSR"/>
    <property type="match status" value="1"/>
</dbReference>
<feature type="domain" description="HTH lysR-type" evidence="6">
    <location>
        <begin position="12"/>
        <end position="69"/>
    </location>
</feature>
<dbReference type="Gene3D" id="3.40.190.290">
    <property type="match status" value="1"/>
</dbReference>
<dbReference type="GO" id="GO:0003700">
    <property type="term" value="F:DNA-binding transcription factor activity"/>
    <property type="evidence" value="ECO:0007669"/>
    <property type="project" value="InterPro"/>
</dbReference>
<evidence type="ECO:0000256" key="3">
    <source>
        <dbReference type="ARBA" id="ARBA00023125"/>
    </source>
</evidence>
<dbReference type="GO" id="GO:0003677">
    <property type="term" value="F:DNA binding"/>
    <property type="evidence" value="ECO:0007669"/>
    <property type="project" value="UniProtKB-KW"/>
</dbReference>